<evidence type="ECO:0000313" key="3">
    <source>
        <dbReference type="Proteomes" id="UP000028534"/>
    </source>
</evidence>
<feature type="region of interest" description="Disordered" evidence="1">
    <location>
        <begin position="117"/>
        <end position="144"/>
    </location>
</feature>
<reference evidence="2 3" key="1">
    <citation type="submission" date="2014-03" db="EMBL/GenBank/DDBJ databases">
        <title>Genome sequence of Sphingobium yanoikuyae B1.</title>
        <authorList>
            <person name="Gan H.M."/>
            <person name="Gan H.Y."/>
            <person name="Savka M.A."/>
        </authorList>
    </citation>
    <scope>NUCLEOTIDE SEQUENCE [LARGE SCALE GENOMIC DNA]</scope>
    <source>
        <strain evidence="2 3">B1</strain>
    </source>
</reference>
<name>A0A084E1U5_SPHYA</name>
<organism evidence="2 3">
    <name type="scientific">Sphingobium yanoikuyae</name>
    <name type="common">Sphingomonas yanoikuyae</name>
    <dbReference type="NCBI Taxonomy" id="13690"/>
    <lineage>
        <taxon>Bacteria</taxon>
        <taxon>Pseudomonadati</taxon>
        <taxon>Pseudomonadota</taxon>
        <taxon>Alphaproteobacteria</taxon>
        <taxon>Sphingomonadales</taxon>
        <taxon>Sphingomonadaceae</taxon>
        <taxon>Sphingobium</taxon>
    </lineage>
</organism>
<sequence>MADDLQELDRLRGEASKSTISPMVARDAADSRTPGPPRASLQERPQDRAKERADGRTLPNDRAIDSQMRVVEAVIRRTLFDNRKAVTRMMSVAKAHLDAHVAAGRTVQPAMVRTGGQTMERRRRAFPCSSVRPARSTRSRSQAA</sequence>
<proteinExistence type="predicted"/>
<feature type="region of interest" description="Disordered" evidence="1">
    <location>
        <begin position="1"/>
        <end position="63"/>
    </location>
</feature>
<dbReference type="PATRIC" id="fig|13690.10.peg.5568"/>
<dbReference type="EMBL" id="JGVR01000095">
    <property type="protein sequence ID" value="KEZ11937.1"/>
    <property type="molecule type" value="Genomic_DNA"/>
</dbReference>
<dbReference type="RefSeq" id="WP_017503736.1">
    <property type="nucleotide sequence ID" value="NZ_CP053022.1"/>
</dbReference>
<accession>A0A084E1U5</accession>
<gene>
    <name evidence="2" type="ORF">CP98_05359</name>
</gene>
<dbReference type="Proteomes" id="UP000028534">
    <property type="component" value="Unassembled WGS sequence"/>
</dbReference>
<evidence type="ECO:0000256" key="1">
    <source>
        <dbReference type="SAM" id="MobiDB-lite"/>
    </source>
</evidence>
<feature type="compositionally biased region" description="Basic and acidic residues" evidence="1">
    <location>
        <begin position="44"/>
        <end position="55"/>
    </location>
</feature>
<protein>
    <submittedName>
        <fullName evidence="2">DNA transfer TraO-like protein</fullName>
    </submittedName>
</protein>
<comment type="caution">
    <text evidence="2">The sequence shown here is derived from an EMBL/GenBank/DDBJ whole genome shotgun (WGS) entry which is preliminary data.</text>
</comment>
<evidence type="ECO:0000313" key="2">
    <source>
        <dbReference type="EMBL" id="KEZ11937.1"/>
    </source>
</evidence>
<dbReference type="AlphaFoldDB" id="A0A084E1U5"/>